<organism evidence="2 3">
    <name type="scientific">Pristionchus mayeri</name>
    <dbReference type="NCBI Taxonomy" id="1317129"/>
    <lineage>
        <taxon>Eukaryota</taxon>
        <taxon>Metazoa</taxon>
        <taxon>Ecdysozoa</taxon>
        <taxon>Nematoda</taxon>
        <taxon>Chromadorea</taxon>
        <taxon>Rhabditida</taxon>
        <taxon>Rhabditina</taxon>
        <taxon>Diplogasteromorpha</taxon>
        <taxon>Diplogasteroidea</taxon>
        <taxon>Neodiplogasteridae</taxon>
        <taxon>Pristionchus</taxon>
    </lineage>
</organism>
<name>A0AAN4ZBY9_9BILA</name>
<gene>
    <name evidence="2" type="ORF">PMAYCL1PPCAC_06989</name>
</gene>
<feature type="compositionally biased region" description="Basic residues" evidence="1">
    <location>
        <begin position="168"/>
        <end position="178"/>
    </location>
</feature>
<proteinExistence type="predicted"/>
<evidence type="ECO:0000313" key="2">
    <source>
        <dbReference type="EMBL" id="GMR36794.1"/>
    </source>
</evidence>
<feature type="region of interest" description="Disordered" evidence="1">
    <location>
        <begin position="327"/>
        <end position="391"/>
    </location>
</feature>
<keyword evidence="3" id="KW-1185">Reference proteome</keyword>
<reference evidence="3" key="1">
    <citation type="submission" date="2022-10" db="EMBL/GenBank/DDBJ databases">
        <title>Genome assembly of Pristionchus species.</title>
        <authorList>
            <person name="Yoshida K."/>
            <person name="Sommer R.J."/>
        </authorList>
    </citation>
    <scope>NUCLEOTIDE SEQUENCE [LARGE SCALE GENOMIC DNA]</scope>
    <source>
        <strain evidence="3">RS5460</strain>
    </source>
</reference>
<evidence type="ECO:0000313" key="3">
    <source>
        <dbReference type="Proteomes" id="UP001328107"/>
    </source>
</evidence>
<feature type="region of interest" description="Disordered" evidence="1">
    <location>
        <begin position="150"/>
        <end position="222"/>
    </location>
</feature>
<feature type="compositionally biased region" description="Basic residues" evidence="1">
    <location>
        <begin position="382"/>
        <end position="391"/>
    </location>
</feature>
<feature type="non-terminal residue" evidence="2">
    <location>
        <position position="1"/>
    </location>
</feature>
<sequence length="391" mass="44543">LRRKKLRMTLRRSLQSRITAARTVRDIMSRCDLLDCDQPKLRALCALLYSVASEEPKACYKHKMFEVMKYEQSEIDEDKTAPSIVVDCITDLVIMSLGVLIEKVSDDAPASELGAIERANLLASIRVKKELIEVERMILSEEEMKIRLSEEKKREEQLRSSGGYEKERKRKARYRQKMKGGATTSEEEKIDEEDGDEEWNGREEDGNGEWNGIKSEPIDDEYPQMNPNEKILNLCESLPSTSGMNRVKEELVDEEEVKEIEPSNFMTRTRARMKRLGRLTSGGTERREKIVGATVEISGVKRMNSNVFEPSNSKDNSLVNKIPRVNLAMNPTRPGPSLLKSRLGRLQNDDNSPPSSSTPPLTLRSILQSEMTASQSDEKSSFQRKRIKRGE</sequence>
<dbReference type="AlphaFoldDB" id="A0AAN4ZBY9"/>
<dbReference type="Proteomes" id="UP001328107">
    <property type="component" value="Unassembled WGS sequence"/>
</dbReference>
<accession>A0AAN4ZBY9</accession>
<dbReference type="EMBL" id="BTRK01000002">
    <property type="protein sequence ID" value="GMR36794.1"/>
    <property type="molecule type" value="Genomic_DNA"/>
</dbReference>
<feature type="compositionally biased region" description="Acidic residues" evidence="1">
    <location>
        <begin position="188"/>
        <end position="198"/>
    </location>
</feature>
<protein>
    <submittedName>
        <fullName evidence="2">Uncharacterized protein</fullName>
    </submittedName>
</protein>
<comment type="caution">
    <text evidence="2">The sequence shown here is derived from an EMBL/GenBank/DDBJ whole genome shotgun (WGS) entry which is preliminary data.</text>
</comment>
<feature type="compositionally biased region" description="Polar residues" evidence="1">
    <location>
        <begin position="365"/>
        <end position="375"/>
    </location>
</feature>
<evidence type="ECO:0000256" key="1">
    <source>
        <dbReference type="SAM" id="MobiDB-lite"/>
    </source>
</evidence>
<feature type="compositionally biased region" description="Low complexity" evidence="1">
    <location>
        <begin position="352"/>
        <end position="363"/>
    </location>
</feature>